<dbReference type="Proteomes" id="UP000278006">
    <property type="component" value="Unassembled WGS sequence"/>
</dbReference>
<evidence type="ECO:0000313" key="1">
    <source>
        <dbReference type="EMBL" id="RMX03548.1"/>
    </source>
</evidence>
<keyword evidence="2" id="KW-1185">Reference proteome</keyword>
<accession>A0A3M6QKD2</accession>
<proteinExistence type="predicted"/>
<gene>
    <name evidence="1" type="ORF">D8I35_16895</name>
</gene>
<dbReference type="AlphaFoldDB" id="A0A3M6QKD2"/>
<dbReference type="EMBL" id="RDQO01000006">
    <property type="protein sequence ID" value="RMX03548.1"/>
    <property type="molecule type" value="Genomic_DNA"/>
</dbReference>
<comment type="caution">
    <text evidence="1">The sequence shown here is derived from an EMBL/GenBank/DDBJ whole genome shotgun (WGS) entry which is preliminary data.</text>
</comment>
<evidence type="ECO:0000313" key="2">
    <source>
        <dbReference type="Proteomes" id="UP000278006"/>
    </source>
</evidence>
<name>A0A3M6QKD2_9BURK</name>
<protein>
    <submittedName>
        <fullName evidence="1">Uncharacterized protein</fullName>
    </submittedName>
</protein>
<reference evidence="1 2" key="1">
    <citation type="submission" date="2018-10" db="EMBL/GenBank/DDBJ databases">
        <title>Draft genome of Cortibacter populi DSM10536.</title>
        <authorList>
            <person name="Bernier A.-M."/>
            <person name="Bernard K."/>
        </authorList>
    </citation>
    <scope>NUCLEOTIDE SEQUENCE [LARGE SCALE GENOMIC DNA]</scope>
    <source>
        <strain evidence="1 2">DSM 105136</strain>
    </source>
</reference>
<organism evidence="1 2">
    <name type="scientific">Corticibacter populi</name>
    <dbReference type="NCBI Taxonomy" id="1550736"/>
    <lineage>
        <taxon>Bacteria</taxon>
        <taxon>Pseudomonadati</taxon>
        <taxon>Pseudomonadota</taxon>
        <taxon>Betaproteobacteria</taxon>
        <taxon>Burkholderiales</taxon>
        <taxon>Comamonadaceae</taxon>
        <taxon>Corticibacter</taxon>
    </lineage>
</organism>
<sequence length="112" mass="12159">MFVGMARMPAGLFGRFSEPVHDLFMGHVAPAGDAMQGANRSRVGDPARICHTAARACRDNPKGGRSKMHRAALPALPRRPVWAATGVLPTAFLTFRVTHEKIVNRFLVTLPA</sequence>